<comment type="similarity">
    <text evidence="2">Belongs to the Nth/MutY family.</text>
</comment>
<evidence type="ECO:0000256" key="9">
    <source>
        <dbReference type="ARBA" id="ARBA00023204"/>
    </source>
</evidence>
<evidence type="ECO:0000256" key="5">
    <source>
        <dbReference type="ARBA" id="ARBA00022763"/>
    </source>
</evidence>
<dbReference type="Pfam" id="PF00730">
    <property type="entry name" value="HhH-GPD"/>
    <property type="match status" value="1"/>
</dbReference>
<keyword evidence="7" id="KW-0408">Iron</keyword>
<reference evidence="12 13" key="1">
    <citation type="submission" date="2018-10" db="EMBL/GenBank/DDBJ databases">
        <title>Genomic Encyclopedia of Archaeal and Bacterial Type Strains, Phase II (KMG-II): from individual species to whole genera.</title>
        <authorList>
            <person name="Goeker M."/>
        </authorList>
    </citation>
    <scope>NUCLEOTIDE SEQUENCE [LARGE SCALE GENOMIC DNA]</scope>
    <source>
        <strain evidence="12 13">DSM 29537</strain>
    </source>
</reference>
<dbReference type="SMART" id="SM00525">
    <property type="entry name" value="FES"/>
    <property type="match status" value="1"/>
</dbReference>
<dbReference type="CDD" id="cd00056">
    <property type="entry name" value="ENDO3c"/>
    <property type="match status" value="1"/>
</dbReference>
<evidence type="ECO:0000256" key="1">
    <source>
        <dbReference type="ARBA" id="ARBA00001966"/>
    </source>
</evidence>
<name>A0A495M5T7_9FLAO</name>
<dbReference type="GO" id="GO:0003677">
    <property type="term" value="F:DNA binding"/>
    <property type="evidence" value="ECO:0007669"/>
    <property type="project" value="InterPro"/>
</dbReference>
<keyword evidence="8" id="KW-0411">Iron-sulfur</keyword>
<organism evidence="12 13">
    <name type="scientific">Flavobacterium endophyticum</name>
    <dbReference type="NCBI Taxonomy" id="1540163"/>
    <lineage>
        <taxon>Bacteria</taxon>
        <taxon>Pseudomonadati</taxon>
        <taxon>Bacteroidota</taxon>
        <taxon>Flavobacteriia</taxon>
        <taxon>Flavobacteriales</taxon>
        <taxon>Flavobacteriaceae</taxon>
        <taxon>Flavobacterium</taxon>
    </lineage>
</organism>
<feature type="domain" description="HhH-GPD" evidence="11">
    <location>
        <begin position="42"/>
        <end position="188"/>
    </location>
</feature>
<dbReference type="AlphaFoldDB" id="A0A495M5T7"/>
<dbReference type="GO" id="GO:0019104">
    <property type="term" value="F:DNA N-glycosylase activity"/>
    <property type="evidence" value="ECO:0007669"/>
    <property type="project" value="TreeGrafter"/>
</dbReference>
<evidence type="ECO:0000256" key="8">
    <source>
        <dbReference type="ARBA" id="ARBA00023014"/>
    </source>
</evidence>
<dbReference type="GO" id="GO:0006285">
    <property type="term" value="P:base-excision repair, AP site formation"/>
    <property type="evidence" value="ECO:0007669"/>
    <property type="project" value="TreeGrafter"/>
</dbReference>
<keyword evidence="4" id="KW-0479">Metal-binding</keyword>
<dbReference type="InterPro" id="IPR011257">
    <property type="entry name" value="DNA_glycosylase"/>
</dbReference>
<dbReference type="Gene3D" id="1.10.1670.10">
    <property type="entry name" value="Helix-hairpin-Helix base-excision DNA repair enzymes (C-terminal)"/>
    <property type="match status" value="1"/>
</dbReference>
<dbReference type="PANTHER" id="PTHR10359:SF18">
    <property type="entry name" value="ENDONUCLEASE III"/>
    <property type="match status" value="1"/>
</dbReference>
<keyword evidence="3" id="KW-0004">4Fe-4S</keyword>
<evidence type="ECO:0000259" key="11">
    <source>
        <dbReference type="SMART" id="SM00478"/>
    </source>
</evidence>
<keyword evidence="12" id="KW-0540">Nuclease</keyword>
<gene>
    <name evidence="12" type="ORF">CLV94_2951</name>
</gene>
<dbReference type="Gene3D" id="1.10.340.30">
    <property type="entry name" value="Hypothetical protein, domain 2"/>
    <property type="match status" value="1"/>
</dbReference>
<evidence type="ECO:0000256" key="10">
    <source>
        <dbReference type="ARBA" id="ARBA00023295"/>
    </source>
</evidence>
<dbReference type="GO" id="GO:0004519">
    <property type="term" value="F:endonuclease activity"/>
    <property type="evidence" value="ECO:0007669"/>
    <property type="project" value="UniProtKB-KW"/>
</dbReference>
<keyword evidence="6" id="KW-0378">Hydrolase</keyword>
<dbReference type="SMART" id="SM00478">
    <property type="entry name" value="ENDO3c"/>
    <property type="match status" value="1"/>
</dbReference>
<dbReference type="InterPro" id="IPR000445">
    <property type="entry name" value="HhH_motif"/>
</dbReference>
<dbReference type="SUPFAM" id="SSF48150">
    <property type="entry name" value="DNA-glycosylase"/>
    <property type="match status" value="1"/>
</dbReference>
<evidence type="ECO:0000313" key="13">
    <source>
        <dbReference type="Proteomes" id="UP000277579"/>
    </source>
</evidence>
<dbReference type="EMBL" id="RBLC01000004">
    <property type="protein sequence ID" value="RKS20572.1"/>
    <property type="molecule type" value="Genomic_DNA"/>
</dbReference>
<dbReference type="PANTHER" id="PTHR10359">
    <property type="entry name" value="A/G-SPECIFIC ADENINE GLYCOSYLASE/ENDONUCLEASE III"/>
    <property type="match status" value="1"/>
</dbReference>
<dbReference type="Proteomes" id="UP000277579">
    <property type="component" value="Unassembled WGS sequence"/>
</dbReference>
<keyword evidence="10" id="KW-0326">Glycosidase</keyword>
<keyword evidence="13" id="KW-1185">Reference proteome</keyword>
<dbReference type="GO" id="GO:0046872">
    <property type="term" value="F:metal ion binding"/>
    <property type="evidence" value="ECO:0007669"/>
    <property type="project" value="UniProtKB-KW"/>
</dbReference>
<dbReference type="InterPro" id="IPR023170">
    <property type="entry name" value="HhH_base_excis_C"/>
</dbReference>
<dbReference type="FunFam" id="1.10.340.30:FF:000001">
    <property type="entry name" value="Endonuclease III"/>
    <property type="match status" value="1"/>
</dbReference>
<comment type="caution">
    <text evidence="12">The sequence shown here is derived from an EMBL/GenBank/DDBJ whole genome shotgun (WGS) entry which is preliminary data.</text>
</comment>
<accession>A0A495M5T7</accession>
<comment type="cofactor">
    <cofactor evidence="1">
        <name>[4Fe-4S] cluster</name>
        <dbReference type="ChEBI" id="CHEBI:49883"/>
    </cofactor>
</comment>
<dbReference type="Pfam" id="PF00633">
    <property type="entry name" value="HHH"/>
    <property type="match status" value="1"/>
</dbReference>
<dbReference type="RefSeq" id="WP_121377225.1">
    <property type="nucleotide sequence ID" value="NZ_RBLC01000004.1"/>
</dbReference>
<protein>
    <submittedName>
        <fullName evidence="12">Endonuclease-3</fullName>
    </submittedName>
</protein>
<keyword evidence="9" id="KW-0234">DNA repair</keyword>
<keyword evidence="5" id="KW-0227">DNA damage</keyword>
<evidence type="ECO:0000256" key="3">
    <source>
        <dbReference type="ARBA" id="ARBA00022485"/>
    </source>
</evidence>
<dbReference type="InterPro" id="IPR003265">
    <property type="entry name" value="HhH-GPD_domain"/>
</dbReference>
<dbReference type="OrthoDB" id="9800977at2"/>
<dbReference type="PIRSF" id="PIRSF001435">
    <property type="entry name" value="Nth"/>
    <property type="match status" value="1"/>
</dbReference>
<evidence type="ECO:0000256" key="7">
    <source>
        <dbReference type="ARBA" id="ARBA00023004"/>
    </source>
</evidence>
<keyword evidence="12" id="KW-0255">Endonuclease</keyword>
<proteinExistence type="inferred from homology"/>
<dbReference type="InterPro" id="IPR003651">
    <property type="entry name" value="Endonuclease3_FeS-loop_motif"/>
</dbReference>
<evidence type="ECO:0000256" key="4">
    <source>
        <dbReference type="ARBA" id="ARBA00022723"/>
    </source>
</evidence>
<evidence type="ECO:0000313" key="12">
    <source>
        <dbReference type="EMBL" id="RKS20572.1"/>
    </source>
</evidence>
<evidence type="ECO:0000256" key="2">
    <source>
        <dbReference type="ARBA" id="ARBA00008343"/>
    </source>
</evidence>
<evidence type="ECO:0000256" key="6">
    <source>
        <dbReference type="ARBA" id="ARBA00022801"/>
    </source>
</evidence>
<dbReference type="GO" id="GO:0051539">
    <property type="term" value="F:4 iron, 4 sulfur cluster binding"/>
    <property type="evidence" value="ECO:0007669"/>
    <property type="project" value="UniProtKB-KW"/>
</dbReference>
<sequence>MDLFNESTDWAAALKPLIVKYKDKKHPLDYKNLYQLLVMVVLSAQDSDAHINKIAPELFKAFPNMKSLAEAHEKSLLPYIEEVRFHGNKLKWLLEIAENIKQDKNIPLTMKELTALKGIGRKSANVIMREAGAAPEGIMADLHVVRVAPRLGIAKSKDADKIEKEMMEVLPKSMWSEAGLAISFLGRETCRPTNPKHSECIMNSVCEFYKNKKGGQN</sequence>